<feature type="compositionally biased region" description="Pro residues" evidence="1">
    <location>
        <begin position="159"/>
        <end position="169"/>
    </location>
</feature>
<feature type="region of interest" description="Disordered" evidence="1">
    <location>
        <begin position="158"/>
        <end position="261"/>
    </location>
</feature>
<evidence type="ECO:0000313" key="2">
    <source>
        <dbReference type="EMBL" id="KAH9374223.1"/>
    </source>
</evidence>
<feature type="compositionally biased region" description="Pro residues" evidence="1">
    <location>
        <begin position="194"/>
        <end position="203"/>
    </location>
</feature>
<evidence type="ECO:0000256" key="1">
    <source>
        <dbReference type="SAM" id="MobiDB-lite"/>
    </source>
</evidence>
<reference evidence="2 3" key="1">
    <citation type="journal article" date="2020" name="Cell">
        <title>Large-Scale Comparative Analyses of Tick Genomes Elucidate Their Genetic Diversity and Vector Capacities.</title>
        <authorList>
            <consortium name="Tick Genome and Microbiome Consortium (TIGMIC)"/>
            <person name="Jia N."/>
            <person name="Wang J."/>
            <person name="Shi W."/>
            <person name="Du L."/>
            <person name="Sun Y."/>
            <person name="Zhan W."/>
            <person name="Jiang J.F."/>
            <person name="Wang Q."/>
            <person name="Zhang B."/>
            <person name="Ji P."/>
            <person name="Bell-Sakyi L."/>
            <person name="Cui X.M."/>
            <person name="Yuan T.T."/>
            <person name="Jiang B.G."/>
            <person name="Yang W.F."/>
            <person name="Lam T.T."/>
            <person name="Chang Q.C."/>
            <person name="Ding S.J."/>
            <person name="Wang X.J."/>
            <person name="Zhu J.G."/>
            <person name="Ruan X.D."/>
            <person name="Zhao L."/>
            <person name="Wei J.T."/>
            <person name="Ye R.Z."/>
            <person name="Que T.C."/>
            <person name="Du C.H."/>
            <person name="Zhou Y.H."/>
            <person name="Cheng J.X."/>
            <person name="Dai P.F."/>
            <person name="Guo W.B."/>
            <person name="Han X.H."/>
            <person name="Huang E.J."/>
            <person name="Li L.F."/>
            <person name="Wei W."/>
            <person name="Gao Y.C."/>
            <person name="Liu J.Z."/>
            <person name="Shao H.Z."/>
            <person name="Wang X."/>
            <person name="Wang C.C."/>
            <person name="Yang T.C."/>
            <person name="Huo Q.B."/>
            <person name="Li W."/>
            <person name="Chen H.Y."/>
            <person name="Chen S.E."/>
            <person name="Zhou L.G."/>
            <person name="Ni X.B."/>
            <person name="Tian J.H."/>
            <person name="Sheng Y."/>
            <person name="Liu T."/>
            <person name="Pan Y.S."/>
            <person name="Xia L.Y."/>
            <person name="Li J."/>
            <person name="Zhao F."/>
            <person name="Cao W.C."/>
        </authorList>
    </citation>
    <scope>NUCLEOTIDE SEQUENCE [LARGE SCALE GENOMIC DNA]</scope>
    <source>
        <strain evidence="2">HaeL-2018</strain>
    </source>
</reference>
<dbReference type="Proteomes" id="UP000821853">
    <property type="component" value="Chromosome 4"/>
</dbReference>
<gene>
    <name evidence="2" type="ORF">HPB48_013708</name>
</gene>
<dbReference type="OrthoDB" id="6352355at2759"/>
<feature type="compositionally biased region" description="Gly residues" evidence="1">
    <location>
        <begin position="176"/>
        <end position="189"/>
    </location>
</feature>
<name>A0A9J6GH85_HAELO</name>
<organism evidence="2 3">
    <name type="scientific">Haemaphysalis longicornis</name>
    <name type="common">Bush tick</name>
    <dbReference type="NCBI Taxonomy" id="44386"/>
    <lineage>
        <taxon>Eukaryota</taxon>
        <taxon>Metazoa</taxon>
        <taxon>Ecdysozoa</taxon>
        <taxon>Arthropoda</taxon>
        <taxon>Chelicerata</taxon>
        <taxon>Arachnida</taxon>
        <taxon>Acari</taxon>
        <taxon>Parasitiformes</taxon>
        <taxon>Ixodida</taxon>
        <taxon>Ixodoidea</taxon>
        <taxon>Ixodidae</taxon>
        <taxon>Haemaphysalinae</taxon>
        <taxon>Haemaphysalis</taxon>
    </lineage>
</organism>
<evidence type="ECO:0000313" key="3">
    <source>
        <dbReference type="Proteomes" id="UP000821853"/>
    </source>
</evidence>
<protein>
    <submittedName>
        <fullName evidence="2">Uncharacterized protein</fullName>
    </submittedName>
</protein>
<dbReference type="AlphaFoldDB" id="A0A9J6GH85"/>
<accession>A0A9J6GH85</accession>
<dbReference type="VEuPathDB" id="VectorBase:HLOH_048139"/>
<comment type="caution">
    <text evidence="2">The sequence shown here is derived from an EMBL/GenBank/DDBJ whole genome shotgun (WGS) entry which is preliminary data.</text>
</comment>
<keyword evidence="3" id="KW-1185">Reference proteome</keyword>
<sequence length="261" mass="27773">MASSLENVKLPTKMQNEGLDQDHIIIRQIEVVGPLINAGWYEERRERVKRMRKMMRLTRGWCSTNRGCRRNTSFVIMSSLSGFIRVYSVSAPPALRQWPPASLATVYETKRAVRAGFCVGDRFYLHENRILCEYDYEERMIFANMPYFGGAAGAGAGMPGPPGGPPPPGLNHHHGAGGVAAGSAAGLGGQPKRLPGPPVPGPPMAGQGGPGGPTPLPNGTTHHITADGADPLSGHPVPHSSTHSGPYGNPPQGSESMLEAK</sequence>
<proteinExistence type="predicted"/>
<dbReference type="EMBL" id="JABSTR010000006">
    <property type="protein sequence ID" value="KAH9374223.1"/>
    <property type="molecule type" value="Genomic_DNA"/>
</dbReference>